<dbReference type="EMBL" id="ML742033">
    <property type="protein sequence ID" value="KAE8154025.1"/>
    <property type="molecule type" value="Genomic_DNA"/>
</dbReference>
<dbReference type="GO" id="GO:0032259">
    <property type="term" value="P:methylation"/>
    <property type="evidence" value="ECO:0007669"/>
    <property type="project" value="UniProtKB-KW"/>
</dbReference>
<dbReference type="PANTHER" id="PTHR43861:SF1">
    <property type="entry name" value="TRANS-ACONITATE 2-METHYLTRANSFERASE"/>
    <property type="match status" value="1"/>
</dbReference>
<dbReference type="Pfam" id="PF13649">
    <property type="entry name" value="Methyltransf_25"/>
    <property type="match status" value="1"/>
</dbReference>
<gene>
    <name evidence="4" type="ORF">BDV25DRAFT_136393</name>
</gene>
<dbReference type="AlphaFoldDB" id="A0A5N6U5V2"/>
<dbReference type="Gene3D" id="3.40.50.150">
    <property type="entry name" value="Vaccinia Virus protein VP39"/>
    <property type="match status" value="1"/>
</dbReference>
<dbReference type="SUPFAM" id="SSF53335">
    <property type="entry name" value="S-adenosyl-L-methionine-dependent methyltransferases"/>
    <property type="match status" value="1"/>
</dbReference>
<dbReference type="GO" id="GO:0008168">
    <property type="term" value="F:methyltransferase activity"/>
    <property type="evidence" value="ECO:0007669"/>
    <property type="project" value="UniProtKB-KW"/>
</dbReference>
<reference evidence="4 5" key="1">
    <citation type="submission" date="2019-04" db="EMBL/GenBank/DDBJ databases">
        <title>Friends and foes A comparative genomics study of 23 Aspergillus species from section Flavi.</title>
        <authorList>
            <consortium name="DOE Joint Genome Institute"/>
            <person name="Kjaerbolling I."/>
            <person name="Vesth T."/>
            <person name="Frisvad J.C."/>
            <person name="Nybo J.L."/>
            <person name="Theobald S."/>
            <person name="Kildgaard S."/>
            <person name="Isbrandt T."/>
            <person name="Kuo A."/>
            <person name="Sato A."/>
            <person name="Lyhne E.K."/>
            <person name="Kogle M.E."/>
            <person name="Wiebenga A."/>
            <person name="Kun R.S."/>
            <person name="Lubbers R.J."/>
            <person name="Makela M.R."/>
            <person name="Barry K."/>
            <person name="Chovatia M."/>
            <person name="Clum A."/>
            <person name="Daum C."/>
            <person name="Haridas S."/>
            <person name="He G."/>
            <person name="LaButti K."/>
            <person name="Lipzen A."/>
            <person name="Mondo S."/>
            <person name="Riley R."/>
            <person name="Salamov A."/>
            <person name="Simmons B.A."/>
            <person name="Magnuson J.K."/>
            <person name="Henrissat B."/>
            <person name="Mortensen U.H."/>
            <person name="Larsen T.O."/>
            <person name="Devries R.P."/>
            <person name="Grigoriev I.V."/>
            <person name="Machida M."/>
            <person name="Baker S.E."/>
            <person name="Andersen M.R."/>
        </authorList>
    </citation>
    <scope>NUCLEOTIDE SEQUENCE [LARGE SCALE GENOMIC DNA]</scope>
    <source>
        <strain evidence="4 5">IBT 18842</strain>
    </source>
</reference>
<dbReference type="InterPro" id="IPR041698">
    <property type="entry name" value="Methyltransf_25"/>
</dbReference>
<keyword evidence="1 4" id="KW-0489">Methyltransferase</keyword>
<dbReference type="Proteomes" id="UP000325780">
    <property type="component" value="Unassembled WGS sequence"/>
</dbReference>
<evidence type="ECO:0000256" key="2">
    <source>
        <dbReference type="ARBA" id="ARBA00022679"/>
    </source>
</evidence>
<keyword evidence="5" id="KW-1185">Reference proteome</keyword>
<protein>
    <submittedName>
        <fullName evidence="4">S-adenosyl-L-methionine-dependent methyltransferase</fullName>
    </submittedName>
</protein>
<accession>A0A5N6U5V2</accession>
<evidence type="ECO:0000313" key="4">
    <source>
        <dbReference type="EMBL" id="KAE8154025.1"/>
    </source>
</evidence>
<sequence length="166" mass="18544">MTANKDDIWSADTYGNKVAPFVATLTEKIVSWLEPQPTDQILDVGCGEGVLTAKLSQHVNRIVGIDASPNMISHFQTTHPTIDCRVVDCRYLDSDSELTTASFDKVFSNAALHWILRDPTTRLNCLRGCFEALKPGGVFVTGWFWKVCLSKKQEMPRLGGFQPLKR</sequence>
<dbReference type="CDD" id="cd02440">
    <property type="entry name" value="AdoMet_MTases"/>
    <property type="match status" value="1"/>
</dbReference>
<feature type="domain" description="Methyltransferase" evidence="3">
    <location>
        <begin position="41"/>
        <end position="137"/>
    </location>
</feature>
<organism evidence="4 5">
    <name type="scientific">Aspergillus avenaceus</name>
    <dbReference type="NCBI Taxonomy" id="36643"/>
    <lineage>
        <taxon>Eukaryota</taxon>
        <taxon>Fungi</taxon>
        <taxon>Dikarya</taxon>
        <taxon>Ascomycota</taxon>
        <taxon>Pezizomycotina</taxon>
        <taxon>Eurotiomycetes</taxon>
        <taxon>Eurotiomycetidae</taxon>
        <taxon>Eurotiales</taxon>
        <taxon>Aspergillaceae</taxon>
        <taxon>Aspergillus</taxon>
        <taxon>Aspergillus subgen. Circumdati</taxon>
    </lineage>
</organism>
<evidence type="ECO:0000313" key="5">
    <source>
        <dbReference type="Proteomes" id="UP000325780"/>
    </source>
</evidence>
<dbReference type="InterPro" id="IPR029063">
    <property type="entry name" value="SAM-dependent_MTases_sf"/>
</dbReference>
<evidence type="ECO:0000256" key="1">
    <source>
        <dbReference type="ARBA" id="ARBA00022603"/>
    </source>
</evidence>
<dbReference type="PANTHER" id="PTHR43861">
    <property type="entry name" value="TRANS-ACONITATE 2-METHYLTRANSFERASE-RELATED"/>
    <property type="match status" value="1"/>
</dbReference>
<keyword evidence="2 4" id="KW-0808">Transferase</keyword>
<name>A0A5N6U5V2_ASPAV</name>
<proteinExistence type="predicted"/>
<evidence type="ECO:0000259" key="3">
    <source>
        <dbReference type="Pfam" id="PF13649"/>
    </source>
</evidence>
<dbReference type="OrthoDB" id="66144at2759"/>